<name>A0A1M7BJY7_9FLAO</name>
<dbReference type="AlphaFoldDB" id="A0A1M7BJY7"/>
<dbReference type="STRING" id="1434701.SAMN05443634_11113"/>
<dbReference type="EMBL" id="BMFL01000013">
    <property type="protein sequence ID" value="GGF02593.1"/>
    <property type="molecule type" value="Genomic_DNA"/>
</dbReference>
<gene>
    <name evidence="1" type="ORF">GCM10010984_20100</name>
    <name evidence="2" type="ORF">SAMN05443634_11113</name>
</gene>
<reference evidence="3" key="2">
    <citation type="submission" date="2016-11" db="EMBL/GenBank/DDBJ databases">
        <authorList>
            <person name="Varghese N."/>
            <person name="Submissions S."/>
        </authorList>
    </citation>
    <scope>NUCLEOTIDE SEQUENCE [LARGE SCALE GENOMIC DNA]</scope>
    <source>
        <strain evidence="3">DSM 27989</strain>
    </source>
</reference>
<evidence type="ECO:0008006" key="5">
    <source>
        <dbReference type="Google" id="ProtNLM"/>
    </source>
</evidence>
<protein>
    <recommendedName>
        <fullName evidence="5">YceI-like domain-containing protein</fullName>
    </recommendedName>
</protein>
<dbReference type="Proteomes" id="UP000184120">
    <property type="component" value="Unassembled WGS sequence"/>
</dbReference>
<evidence type="ECO:0000313" key="3">
    <source>
        <dbReference type="Proteomes" id="UP000184120"/>
    </source>
</evidence>
<evidence type="ECO:0000313" key="2">
    <source>
        <dbReference type="EMBL" id="SHL55254.1"/>
    </source>
</evidence>
<reference evidence="1" key="5">
    <citation type="submission" date="2024-05" db="EMBL/GenBank/DDBJ databases">
        <authorList>
            <person name="Sun Q."/>
            <person name="Zhou Y."/>
        </authorList>
    </citation>
    <scope>NUCLEOTIDE SEQUENCE</scope>
    <source>
        <strain evidence="1">CGMCC 1.12707</strain>
    </source>
</reference>
<evidence type="ECO:0000313" key="4">
    <source>
        <dbReference type="Proteomes" id="UP000650994"/>
    </source>
</evidence>
<dbReference type="PROSITE" id="PS51257">
    <property type="entry name" value="PROKAR_LIPOPROTEIN"/>
    <property type="match status" value="1"/>
</dbReference>
<keyword evidence="4" id="KW-1185">Reference proteome</keyword>
<reference evidence="1" key="1">
    <citation type="journal article" date="2014" name="Int. J. Syst. Evol. Microbiol.">
        <title>Complete genome of a new Firmicutes species belonging to the dominant human colonic microbiota ('Ruminococcus bicirculans') reveals two chromosomes and a selective capacity to utilize plant glucans.</title>
        <authorList>
            <consortium name="NISC Comparative Sequencing Program"/>
            <person name="Wegmann U."/>
            <person name="Louis P."/>
            <person name="Goesmann A."/>
            <person name="Henrissat B."/>
            <person name="Duncan S.H."/>
            <person name="Flint H.J."/>
        </authorList>
    </citation>
    <scope>NUCLEOTIDE SEQUENCE</scope>
    <source>
        <strain evidence="1">CGMCC 1.12707</strain>
    </source>
</reference>
<dbReference type="RefSeq" id="WP_072933482.1">
    <property type="nucleotide sequence ID" value="NZ_BMFL01000013.1"/>
</dbReference>
<reference evidence="2" key="3">
    <citation type="submission" date="2016-11" db="EMBL/GenBank/DDBJ databases">
        <authorList>
            <person name="Jaros S."/>
            <person name="Januszkiewicz K."/>
            <person name="Wedrychowicz H."/>
        </authorList>
    </citation>
    <scope>NUCLEOTIDE SEQUENCE [LARGE SCALE GENOMIC DNA]</scope>
    <source>
        <strain evidence="2">DSM 27989</strain>
    </source>
</reference>
<evidence type="ECO:0000313" key="1">
    <source>
        <dbReference type="EMBL" id="GGF02593.1"/>
    </source>
</evidence>
<accession>A0A1M7BJY7</accession>
<proteinExistence type="predicted"/>
<dbReference type="Proteomes" id="UP000650994">
    <property type="component" value="Unassembled WGS sequence"/>
</dbReference>
<organism evidence="2 3">
    <name type="scientific">Chishuiella changwenlii</name>
    <dbReference type="NCBI Taxonomy" id="1434701"/>
    <lineage>
        <taxon>Bacteria</taxon>
        <taxon>Pseudomonadati</taxon>
        <taxon>Bacteroidota</taxon>
        <taxon>Flavobacteriia</taxon>
        <taxon>Flavobacteriales</taxon>
        <taxon>Weeksellaceae</taxon>
        <taxon>Chishuiella</taxon>
    </lineage>
</organism>
<sequence>MRNTYTLIAICAAMSFYSCNNKTEEQPKEEQVENQQTETTEEPTEIVTGVIRKSNVEWMGYKTTEKVGVPGHFDVVLVKNVNEEGKTPQEVLEGADIVALVSSLNSDMIVRDEKLKDILFGNMINTKEIKGQLRFKEGKTFLKLTLNNTSKEYEVQSSFENNVFTIEADVDLMHFNANKALTALNTDCLDLHKGADGVSKTWSEVHIKGQVEFSESFGK</sequence>
<dbReference type="EMBL" id="FRBH01000011">
    <property type="protein sequence ID" value="SHL55254.1"/>
    <property type="molecule type" value="Genomic_DNA"/>
</dbReference>
<reference evidence="4" key="4">
    <citation type="journal article" date="2019" name="Int. J. Syst. Evol. Microbiol.">
        <title>The Global Catalogue of Microorganisms (GCM) 10K type strain sequencing project: providing services to taxonomists for standard genome sequencing and annotation.</title>
        <authorList>
            <consortium name="The Broad Institute Genomics Platform"/>
            <consortium name="The Broad Institute Genome Sequencing Center for Infectious Disease"/>
            <person name="Wu L."/>
            <person name="Ma J."/>
        </authorList>
    </citation>
    <scope>NUCLEOTIDE SEQUENCE [LARGE SCALE GENOMIC DNA]</scope>
    <source>
        <strain evidence="4">CGMCC 1.12707</strain>
    </source>
</reference>
<dbReference type="OrthoDB" id="5292899at2"/>